<reference evidence="2 3" key="1">
    <citation type="submission" date="2024-04" db="EMBL/GenBank/DDBJ databases">
        <title>Tritrichomonas musculus Genome.</title>
        <authorList>
            <person name="Alves-Ferreira E."/>
            <person name="Grigg M."/>
            <person name="Lorenzi H."/>
            <person name="Galac M."/>
        </authorList>
    </citation>
    <scope>NUCLEOTIDE SEQUENCE [LARGE SCALE GENOMIC DNA]</scope>
    <source>
        <strain evidence="2 3">EAF2021</strain>
    </source>
</reference>
<dbReference type="InterPro" id="IPR001245">
    <property type="entry name" value="Ser-Thr/Tyr_kinase_cat_dom"/>
</dbReference>
<evidence type="ECO:0000313" key="3">
    <source>
        <dbReference type="Proteomes" id="UP001470230"/>
    </source>
</evidence>
<evidence type="ECO:0000259" key="1">
    <source>
        <dbReference type="PROSITE" id="PS50011"/>
    </source>
</evidence>
<organism evidence="2 3">
    <name type="scientific">Tritrichomonas musculus</name>
    <dbReference type="NCBI Taxonomy" id="1915356"/>
    <lineage>
        <taxon>Eukaryota</taxon>
        <taxon>Metamonada</taxon>
        <taxon>Parabasalia</taxon>
        <taxon>Tritrichomonadida</taxon>
        <taxon>Tritrichomonadidae</taxon>
        <taxon>Tritrichomonas</taxon>
    </lineage>
</organism>
<dbReference type="Gene3D" id="1.10.510.10">
    <property type="entry name" value="Transferase(Phosphotransferase) domain 1"/>
    <property type="match status" value="1"/>
</dbReference>
<dbReference type="PANTHER" id="PTHR23257:SF958">
    <property type="entry name" value="SERINE_THREONINE-PROTEIN KINASE WNK4"/>
    <property type="match status" value="1"/>
</dbReference>
<accession>A0ABR2GS75</accession>
<gene>
    <name evidence="2" type="ORF">M9Y10_037243</name>
</gene>
<keyword evidence="3" id="KW-1185">Reference proteome</keyword>
<feature type="domain" description="Protein kinase" evidence="1">
    <location>
        <begin position="1"/>
        <end position="99"/>
    </location>
</feature>
<dbReference type="Proteomes" id="UP001470230">
    <property type="component" value="Unassembled WGS sequence"/>
</dbReference>
<protein>
    <recommendedName>
        <fullName evidence="1">Protein kinase domain-containing protein</fullName>
    </recommendedName>
</protein>
<dbReference type="SUPFAM" id="SSF56112">
    <property type="entry name" value="Protein kinase-like (PK-like)"/>
    <property type="match status" value="1"/>
</dbReference>
<proteinExistence type="predicted"/>
<dbReference type="InterPro" id="IPR050167">
    <property type="entry name" value="Ser_Thr_protein_kinase"/>
</dbReference>
<dbReference type="InterPro" id="IPR000719">
    <property type="entry name" value="Prot_kinase_dom"/>
</dbReference>
<evidence type="ECO:0000313" key="2">
    <source>
        <dbReference type="EMBL" id="KAK8836726.1"/>
    </source>
</evidence>
<dbReference type="PANTHER" id="PTHR23257">
    <property type="entry name" value="SERINE-THREONINE PROTEIN KINASE"/>
    <property type="match status" value="1"/>
</dbReference>
<dbReference type="InterPro" id="IPR011009">
    <property type="entry name" value="Kinase-like_dom_sf"/>
</dbReference>
<name>A0ABR2GS75_9EUKA</name>
<sequence length="130" mass="15438">MAPELIENPHYSNKVDVYSYAIVLYQLLTLKHPYSDEKNLTPYNLFKNVQKGVRPTILDREIKDIYLELIYNCWSGDPDKRPSFIQIVKGFMDYKDEYFDMNIIDEEEFYDYIDLVTKDLDFSNVGEIGE</sequence>
<dbReference type="Pfam" id="PF07714">
    <property type="entry name" value="PK_Tyr_Ser-Thr"/>
    <property type="match status" value="1"/>
</dbReference>
<dbReference type="PROSITE" id="PS50011">
    <property type="entry name" value="PROTEIN_KINASE_DOM"/>
    <property type="match status" value="1"/>
</dbReference>
<dbReference type="EMBL" id="JAPFFF010000063">
    <property type="protein sequence ID" value="KAK8836726.1"/>
    <property type="molecule type" value="Genomic_DNA"/>
</dbReference>
<comment type="caution">
    <text evidence="2">The sequence shown here is derived from an EMBL/GenBank/DDBJ whole genome shotgun (WGS) entry which is preliminary data.</text>
</comment>